<name>A0AA96WH42_9CYAN</name>
<organism evidence="2">
    <name type="scientific">Leptolyngbya sp. NK1-12</name>
    <dbReference type="NCBI Taxonomy" id="2547451"/>
    <lineage>
        <taxon>Bacteria</taxon>
        <taxon>Bacillati</taxon>
        <taxon>Cyanobacteriota</taxon>
        <taxon>Cyanophyceae</taxon>
        <taxon>Leptolyngbyales</taxon>
        <taxon>Leptolyngbyaceae</taxon>
        <taxon>Leptolyngbya group</taxon>
        <taxon>Leptolyngbya</taxon>
    </lineage>
</organism>
<feature type="signal peptide" evidence="1">
    <location>
        <begin position="1"/>
        <end position="18"/>
    </location>
</feature>
<evidence type="ECO:0000313" key="2">
    <source>
        <dbReference type="EMBL" id="WNZ24984.1"/>
    </source>
</evidence>
<feature type="chain" id="PRO_5041739520" description="Lipoprotein" evidence="1">
    <location>
        <begin position="19"/>
        <end position="120"/>
    </location>
</feature>
<evidence type="ECO:0000256" key="1">
    <source>
        <dbReference type="SAM" id="SignalP"/>
    </source>
</evidence>
<dbReference type="EMBL" id="CP053586">
    <property type="protein sequence ID" value="WNZ24984.1"/>
    <property type="molecule type" value="Genomic_DNA"/>
</dbReference>
<accession>A0AA96WH42</accession>
<sequence>MNKTVLVASIFLLASLFAACDFSNPEVSINDVQKSEEITLQKVANQGNIYALRIHLSGKLDGEAKVALLANAQPYRVETIHNQVNLIWEGDWYADKAVIRYEPVRVKSGRISIRYRFSGL</sequence>
<dbReference type="AlphaFoldDB" id="A0AA96WH42"/>
<dbReference type="RefSeq" id="WP_316431046.1">
    <property type="nucleotide sequence ID" value="NZ_CP053586.1"/>
</dbReference>
<keyword evidence="1" id="KW-0732">Signal</keyword>
<reference evidence="2" key="1">
    <citation type="submission" date="2020-05" db="EMBL/GenBank/DDBJ databases">
        <authorList>
            <person name="Zhu T."/>
            <person name="Keshari N."/>
            <person name="Lu X."/>
        </authorList>
    </citation>
    <scope>NUCLEOTIDE SEQUENCE</scope>
    <source>
        <strain evidence="2">NK1-12</strain>
    </source>
</reference>
<evidence type="ECO:0008006" key="3">
    <source>
        <dbReference type="Google" id="ProtNLM"/>
    </source>
</evidence>
<gene>
    <name evidence="2" type="ORF">HJG54_20440</name>
</gene>
<proteinExistence type="predicted"/>
<dbReference type="PROSITE" id="PS51257">
    <property type="entry name" value="PROKAR_LIPOPROTEIN"/>
    <property type="match status" value="1"/>
</dbReference>
<protein>
    <recommendedName>
        <fullName evidence="3">Lipoprotein</fullName>
    </recommendedName>
</protein>